<evidence type="ECO:0000313" key="3">
    <source>
        <dbReference type="Proteomes" id="UP000007801"/>
    </source>
</evidence>
<dbReference type="EMBL" id="CH902619">
    <property type="protein sequence ID" value="KPU76670.1"/>
    <property type="molecule type" value="Genomic_DNA"/>
</dbReference>
<dbReference type="Proteomes" id="UP000007801">
    <property type="component" value="Unassembled WGS sequence"/>
</dbReference>
<reference evidence="2 3" key="1">
    <citation type="journal article" date="2007" name="Nature">
        <title>Evolution of genes and genomes on the Drosophila phylogeny.</title>
        <authorList>
            <consortium name="Drosophila 12 Genomes Consortium"/>
            <person name="Clark A.G."/>
            <person name="Eisen M.B."/>
            <person name="Smith D.R."/>
            <person name="Bergman C.M."/>
            <person name="Oliver B."/>
            <person name="Markow T.A."/>
            <person name="Kaufman T.C."/>
            <person name="Kellis M."/>
            <person name="Gelbart W."/>
            <person name="Iyer V.N."/>
            <person name="Pollard D.A."/>
            <person name="Sackton T.B."/>
            <person name="Larracuente A.M."/>
            <person name="Singh N.D."/>
            <person name="Abad J.P."/>
            <person name="Abt D.N."/>
            <person name="Adryan B."/>
            <person name="Aguade M."/>
            <person name="Akashi H."/>
            <person name="Anderson W.W."/>
            <person name="Aquadro C.F."/>
            <person name="Ardell D.H."/>
            <person name="Arguello R."/>
            <person name="Artieri C.G."/>
            <person name="Barbash D.A."/>
            <person name="Barker D."/>
            <person name="Barsanti P."/>
            <person name="Batterham P."/>
            <person name="Batzoglou S."/>
            <person name="Begun D."/>
            <person name="Bhutkar A."/>
            <person name="Blanco E."/>
            <person name="Bosak S.A."/>
            <person name="Bradley R.K."/>
            <person name="Brand A.D."/>
            <person name="Brent M.R."/>
            <person name="Brooks A.N."/>
            <person name="Brown R.H."/>
            <person name="Butlin R.K."/>
            <person name="Caggese C."/>
            <person name="Calvi B.R."/>
            <person name="Bernardo de Carvalho A."/>
            <person name="Caspi A."/>
            <person name="Castrezana S."/>
            <person name="Celniker S.E."/>
            <person name="Chang J.L."/>
            <person name="Chapple C."/>
            <person name="Chatterji S."/>
            <person name="Chinwalla A."/>
            <person name="Civetta A."/>
            <person name="Clifton S.W."/>
            <person name="Comeron J.M."/>
            <person name="Costello J.C."/>
            <person name="Coyne J.A."/>
            <person name="Daub J."/>
            <person name="David R.G."/>
            <person name="Delcher A.L."/>
            <person name="Delehaunty K."/>
            <person name="Do C.B."/>
            <person name="Ebling H."/>
            <person name="Edwards K."/>
            <person name="Eickbush T."/>
            <person name="Evans J.D."/>
            <person name="Filipski A."/>
            <person name="Findeiss S."/>
            <person name="Freyhult E."/>
            <person name="Fulton L."/>
            <person name="Fulton R."/>
            <person name="Garcia A.C."/>
            <person name="Gardiner A."/>
            <person name="Garfield D.A."/>
            <person name="Garvin B.E."/>
            <person name="Gibson G."/>
            <person name="Gilbert D."/>
            <person name="Gnerre S."/>
            <person name="Godfrey J."/>
            <person name="Good R."/>
            <person name="Gotea V."/>
            <person name="Gravely B."/>
            <person name="Greenberg A.J."/>
            <person name="Griffiths-Jones S."/>
            <person name="Gross S."/>
            <person name="Guigo R."/>
            <person name="Gustafson E.A."/>
            <person name="Haerty W."/>
            <person name="Hahn M.W."/>
            <person name="Halligan D.L."/>
            <person name="Halpern A.L."/>
            <person name="Halter G.M."/>
            <person name="Han M.V."/>
            <person name="Heger A."/>
            <person name="Hillier L."/>
            <person name="Hinrichs A.S."/>
            <person name="Holmes I."/>
            <person name="Hoskins R.A."/>
            <person name="Hubisz M.J."/>
            <person name="Hultmark D."/>
            <person name="Huntley M.A."/>
            <person name="Jaffe D.B."/>
            <person name="Jagadeeshan S."/>
            <person name="Jeck W.R."/>
            <person name="Johnson J."/>
            <person name="Jones C.D."/>
            <person name="Jordan W.C."/>
            <person name="Karpen G.H."/>
            <person name="Kataoka E."/>
            <person name="Keightley P.D."/>
            <person name="Kheradpour P."/>
            <person name="Kirkness E.F."/>
            <person name="Koerich L.B."/>
            <person name="Kristiansen K."/>
            <person name="Kudrna D."/>
            <person name="Kulathinal R.J."/>
            <person name="Kumar S."/>
            <person name="Kwok R."/>
            <person name="Lander E."/>
            <person name="Langley C.H."/>
            <person name="Lapoint R."/>
            <person name="Lazzaro B.P."/>
            <person name="Lee S.J."/>
            <person name="Levesque L."/>
            <person name="Li R."/>
            <person name="Lin C.F."/>
            <person name="Lin M.F."/>
            <person name="Lindblad-Toh K."/>
            <person name="Llopart A."/>
            <person name="Long M."/>
            <person name="Low L."/>
            <person name="Lozovsky E."/>
            <person name="Lu J."/>
            <person name="Luo M."/>
            <person name="Machado C.A."/>
            <person name="Makalowski W."/>
            <person name="Marzo M."/>
            <person name="Matsuda M."/>
            <person name="Matzkin L."/>
            <person name="McAllister B."/>
            <person name="McBride C.S."/>
            <person name="McKernan B."/>
            <person name="McKernan K."/>
            <person name="Mendez-Lago M."/>
            <person name="Minx P."/>
            <person name="Mollenhauer M.U."/>
            <person name="Montooth K."/>
            <person name="Mount S.M."/>
            <person name="Mu X."/>
            <person name="Myers E."/>
            <person name="Negre B."/>
            <person name="Newfeld S."/>
            <person name="Nielsen R."/>
            <person name="Noor M.A."/>
            <person name="O'Grady P."/>
            <person name="Pachter L."/>
            <person name="Papaceit M."/>
            <person name="Parisi M.J."/>
            <person name="Parisi M."/>
            <person name="Parts L."/>
            <person name="Pedersen J.S."/>
            <person name="Pesole G."/>
            <person name="Phillippy A.M."/>
            <person name="Ponting C.P."/>
            <person name="Pop M."/>
            <person name="Porcelli D."/>
            <person name="Powell J.R."/>
            <person name="Prohaska S."/>
            <person name="Pruitt K."/>
            <person name="Puig M."/>
            <person name="Quesneville H."/>
            <person name="Ram K.R."/>
            <person name="Rand D."/>
            <person name="Rasmussen M.D."/>
            <person name="Reed L.K."/>
            <person name="Reenan R."/>
            <person name="Reily A."/>
            <person name="Remington K.A."/>
            <person name="Rieger T.T."/>
            <person name="Ritchie M.G."/>
            <person name="Robin C."/>
            <person name="Rogers Y.H."/>
            <person name="Rohde C."/>
            <person name="Rozas J."/>
            <person name="Rubenfield M.J."/>
            <person name="Ruiz A."/>
            <person name="Russo S."/>
            <person name="Salzberg S.L."/>
            <person name="Sanchez-Gracia A."/>
            <person name="Saranga D.J."/>
            <person name="Sato H."/>
            <person name="Schaeffer S.W."/>
            <person name="Schatz M.C."/>
            <person name="Schlenke T."/>
            <person name="Schwartz R."/>
            <person name="Segarra C."/>
            <person name="Singh R.S."/>
            <person name="Sirot L."/>
            <person name="Sirota M."/>
            <person name="Sisneros N.B."/>
            <person name="Smith C.D."/>
            <person name="Smith T.F."/>
            <person name="Spieth J."/>
            <person name="Stage D.E."/>
            <person name="Stark A."/>
            <person name="Stephan W."/>
            <person name="Strausberg R.L."/>
            <person name="Strempel S."/>
            <person name="Sturgill D."/>
            <person name="Sutton G."/>
            <person name="Sutton G.G."/>
            <person name="Tao W."/>
            <person name="Teichmann S."/>
            <person name="Tobari Y.N."/>
            <person name="Tomimura Y."/>
            <person name="Tsolas J.M."/>
            <person name="Valente V.L."/>
            <person name="Venter E."/>
            <person name="Venter J.C."/>
            <person name="Vicario S."/>
            <person name="Vieira F.G."/>
            <person name="Vilella A.J."/>
            <person name="Villasante A."/>
            <person name="Walenz B."/>
            <person name="Wang J."/>
            <person name="Wasserman M."/>
            <person name="Watts T."/>
            <person name="Wilson D."/>
            <person name="Wilson R.K."/>
            <person name="Wing R.A."/>
            <person name="Wolfner M.F."/>
            <person name="Wong A."/>
            <person name="Wong G.K."/>
            <person name="Wu C.I."/>
            <person name="Wu G."/>
            <person name="Yamamoto D."/>
            <person name="Yang H.P."/>
            <person name="Yang S.P."/>
            <person name="Yorke J.A."/>
            <person name="Yoshida K."/>
            <person name="Zdobnov E."/>
            <person name="Zhang P."/>
            <person name="Zhang Y."/>
            <person name="Zimin A.V."/>
            <person name="Baldwin J."/>
            <person name="Abdouelleil A."/>
            <person name="Abdulkadir J."/>
            <person name="Abebe A."/>
            <person name="Abera B."/>
            <person name="Abreu J."/>
            <person name="Acer S.C."/>
            <person name="Aftuck L."/>
            <person name="Alexander A."/>
            <person name="An P."/>
            <person name="Anderson E."/>
            <person name="Anderson S."/>
            <person name="Arachi H."/>
            <person name="Azer M."/>
            <person name="Bachantsang P."/>
            <person name="Barry A."/>
            <person name="Bayul T."/>
            <person name="Berlin A."/>
            <person name="Bessette D."/>
            <person name="Bloom T."/>
            <person name="Blye J."/>
            <person name="Boguslavskiy L."/>
            <person name="Bonnet C."/>
            <person name="Boukhgalter B."/>
            <person name="Bourzgui I."/>
            <person name="Brown A."/>
            <person name="Cahill P."/>
            <person name="Channer S."/>
            <person name="Cheshatsang Y."/>
            <person name="Chuda L."/>
            <person name="Citroen M."/>
            <person name="Collymore A."/>
            <person name="Cooke P."/>
            <person name="Costello M."/>
            <person name="D'Aco K."/>
            <person name="Daza R."/>
            <person name="De Haan G."/>
            <person name="DeGray S."/>
            <person name="DeMaso C."/>
            <person name="Dhargay N."/>
            <person name="Dooley K."/>
            <person name="Dooley E."/>
            <person name="Doricent M."/>
            <person name="Dorje P."/>
            <person name="Dorjee K."/>
            <person name="Dupes A."/>
            <person name="Elong R."/>
            <person name="Falk J."/>
            <person name="Farina A."/>
            <person name="Faro S."/>
            <person name="Ferguson D."/>
            <person name="Fisher S."/>
            <person name="Foley C.D."/>
            <person name="Franke A."/>
            <person name="Friedrich D."/>
            <person name="Gadbois L."/>
            <person name="Gearin G."/>
            <person name="Gearin C.R."/>
            <person name="Giannoukos G."/>
            <person name="Goode T."/>
            <person name="Graham J."/>
            <person name="Grandbois E."/>
            <person name="Grewal S."/>
            <person name="Gyaltsen K."/>
            <person name="Hafez N."/>
            <person name="Hagos B."/>
            <person name="Hall J."/>
            <person name="Henson C."/>
            <person name="Hollinger A."/>
            <person name="Honan T."/>
            <person name="Huard M.D."/>
            <person name="Hughes L."/>
            <person name="Hurhula B."/>
            <person name="Husby M.E."/>
            <person name="Kamat A."/>
            <person name="Kanga B."/>
            <person name="Kashin S."/>
            <person name="Khazanovich D."/>
            <person name="Kisner P."/>
            <person name="Lance K."/>
            <person name="Lara M."/>
            <person name="Lee W."/>
            <person name="Lennon N."/>
            <person name="Letendre F."/>
            <person name="LeVine R."/>
            <person name="Lipovsky A."/>
            <person name="Liu X."/>
            <person name="Liu J."/>
            <person name="Liu S."/>
            <person name="Lokyitsang T."/>
            <person name="Lokyitsang Y."/>
            <person name="Lubonja R."/>
            <person name="Lui A."/>
            <person name="MacDonald P."/>
            <person name="Magnisalis V."/>
            <person name="Maru K."/>
            <person name="Matthews C."/>
            <person name="McCusker W."/>
            <person name="McDonough S."/>
            <person name="Mehta T."/>
            <person name="Meldrim J."/>
            <person name="Meneus L."/>
            <person name="Mihai O."/>
            <person name="Mihalev A."/>
            <person name="Mihova T."/>
            <person name="Mittelman R."/>
            <person name="Mlenga V."/>
            <person name="Montmayeur A."/>
            <person name="Mulrain L."/>
            <person name="Navidi A."/>
            <person name="Naylor J."/>
            <person name="Negash T."/>
            <person name="Nguyen T."/>
            <person name="Nguyen N."/>
            <person name="Nicol R."/>
            <person name="Norbu C."/>
            <person name="Norbu N."/>
            <person name="Novod N."/>
            <person name="O'Neill B."/>
            <person name="Osman S."/>
            <person name="Markiewicz E."/>
            <person name="Oyono O.L."/>
            <person name="Patti C."/>
            <person name="Phunkhang P."/>
            <person name="Pierre F."/>
            <person name="Priest M."/>
            <person name="Raghuraman S."/>
            <person name="Rege F."/>
            <person name="Reyes R."/>
            <person name="Rise C."/>
            <person name="Rogov P."/>
            <person name="Ross K."/>
            <person name="Ryan E."/>
            <person name="Settipalli S."/>
            <person name="Shea T."/>
            <person name="Sherpa N."/>
            <person name="Shi L."/>
            <person name="Shih D."/>
            <person name="Sparrow T."/>
            <person name="Spaulding J."/>
            <person name="Stalker J."/>
            <person name="Stange-Thomann N."/>
            <person name="Stavropoulos S."/>
            <person name="Stone C."/>
            <person name="Strader C."/>
            <person name="Tesfaye S."/>
            <person name="Thomson T."/>
            <person name="Thoulutsang Y."/>
            <person name="Thoulutsang D."/>
            <person name="Topham K."/>
            <person name="Topping I."/>
            <person name="Tsamla T."/>
            <person name="Vassiliev H."/>
            <person name="Vo A."/>
            <person name="Wangchuk T."/>
            <person name="Wangdi T."/>
            <person name="Weiand M."/>
            <person name="Wilkinson J."/>
            <person name="Wilson A."/>
            <person name="Yadav S."/>
            <person name="Young G."/>
            <person name="Yu Q."/>
            <person name="Zembek L."/>
            <person name="Zhong D."/>
            <person name="Zimmer A."/>
            <person name="Zwirko Z."/>
            <person name="Jaffe D.B."/>
            <person name="Alvarez P."/>
            <person name="Brockman W."/>
            <person name="Butler J."/>
            <person name="Chin C."/>
            <person name="Gnerre S."/>
            <person name="Grabherr M."/>
            <person name="Kleber M."/>
            <person name="Mauceli E."/>
            <person name="MacCallum I."/>
        </authorList>
    </citation>
    <scope>NUCLEOTIDE SEQUENCE [LARGE SCALE GENOMIC DNA]</scope>
    <source>
        <strain evidence="3">Tucson 14024-0371.13</strain>
    </source>
</reference>
<dbReference type="InParanoid" id="A0A0P9BZB8"/>
<accession>A0A0P9BZB8</accession>
<feature type="chain" id="PRO_5006155681" evidence="1">
    <location>
        <begin position="22"/>
        <end position="72"/>
    </location>
</feature>
<sequence>MMARLVLAFLLVAVLAGSALGSIDALMQAITGGYGGGARVNIPVPRPVPVPNAYSWTTPVSEFSFGYGYRPF</sequence>
<proteinExistence type="predicted"/>
<dbReference type="AlphaFoldDB" id="A0A0P9BZB8"/>
<gene>
    <name evidence="2" type="primary">Dana\GF27217</name>
    <name evidence="2" type="ORF">GF27217</name>
</gene>
<evidence type="ECO:0000313" key="2">
    <source>
        <dbReference type="EMBL" id="KPU76670.1"/>
    </source>
</evidence>
<name>A0A0P9BZB8_DROAN</name>
<keyword evidence="1" id="KW-0732">Signal</keyword>
<organism evidence="2 3">
    <name type="scientific">Drosophila ananassae</name>
    <name type="common">Fruit fly</name>
    <dbReference type="NCBI Taxonomy" id="7217"/>
    <lineage>
        <taxon>Eukaryota</taxon>
        <taxon>Metazoa</taxon>
        <taxon>Ecdysozoa</taxon>
        <taxon>Arthropoda</taxon>
        <taxon>Hexapoda</taxon>
        <taxon>Insecta</taxon>
        <taxon>Pterygota</taxon>
        <taxon>Neoptera</taxon>
        <taxon>Endopterygota</taxon>
        <taxon>Diptera</taxon>
        <taxon>Brachycera</taxon>
        <taxon>Muscomorpha</taxon>
        <taxon>Ephydroidea</taxon>
        <taxon>Drosophilidae</taxon>
        <taxon>Drosophila</taxon>
        <taxon>Sophophora</taxon>
    </lineage>
</organism>
<evidence type="ECO:0000256" key="1">
    <source>
        <dbReference type="SAM" id="SignalP"/>
    </source>
</evidence>
<keyword evidence="3" id="KW-1185">Reference proteome</keyword>
<feature type="signal peptide" evidence="1">
    <location>
        <begin position="1"/>
        <end position="21"/>
    </location>
</feature>
<protein>
    <submittedName>
        <fullName evidence="2">Uncharacterized protein</fullName>
    </submittedName>
</protein>